<accession>A0A3M0Z1I0</accession>
<dbReference type="Proteomes" id="UP000269410">
    <property type="component" value="Unassembled WGS sequence"/>
</dbReference>
<comment type="caution">
    <text evidence="1">The sequence shown here is derived from an EMBL/GenBank/DDBJ whole genome shotgun (WGS) entry which is preliminary data.</text>
</comment>
<protein>
    <submittedName>
        <fullName evidence="1">Uncharacterized protein</fullName>
    </submittedName>
</protein>
<organism evidence="1 2">
    <name type="scientific">Candidatus Dojkabacteria bacterium</name>
    <dbReference type="NCBI Taxonomy" id="2099670"/>
    <lineage>
        <taxon>Bacteria</taxon>
        <taxon>Candidatus Dojkabacteria</taxon>
    </lineage>
</organism>
<dbReference type="EMBL" id="RFKV01000016">
    <property type="protein sequence ID" value="RMD77624.1"/>
    <property type="molecule type" value="Genomic_DNA"/>
</dbReference>
<dbReference type="AlphaFoldDB" id="A0A3M0Z1I0"/>
<sequence>MNSTSSKFLIPCFFLVLLGVVLVVFVIAFADKLFTKSQTDLLNIEKIGDRPQSYIQDQTNFFN</sequence>
<name>A0A3M0Z1I0_9BACT</name>
<evidence type="ECO:0000313" key="2">
    <source>
        <dbReference type="Proteomes" id="UP000269410"/>
    </source>
</evidence>
<proteinExistence type="predicted"/>
<reference evidence="1 2" key="1">
    <citation type="submission" date="2018-10" db="EMBL/GenBank/DDBJ databases">
        <title>Thermophilic Lithotrophy and Phototrophy in an Intertidal, Iron-rich, Geothermal Spring.</title>
        <authorList>
            <person name="Ward L.M."/>
            <person name="Idei A."/>
            <person name="Nakagawa M."/>
            <person name="Ueno Y."/>
            <person name="Fischer W."/>
            <person name="Mcglynn S.E."/>
        </authorList>
    </citation>
    <scope>NUCLEOTIDE SEQUENCE [LARGE SCALE GENOMIC DNA]</scope>
    <source>
        <strain evidence="1">J137</strain>
    </source>
</reference>
<gene>
    <name evidence="1" type="ORF">D6810_00480</name>
</gene>
<evidence type="ECO:0000313" key="1">
    <source>
        <dbReference type="EMBL" id="RMD77624.1"/>
    </source>
</evidence>